<accession>A0A926HYI9</accession>
<reference evidence="2" key="1">
    <citation type="submission" date="2020-08" db="EMBL/GenBank/DDBJ databases">
        <title>Genome public.</title>
        <authorList>
            <person name="Liu C."/>
            <person name="Sun Q."/>
        </authorList>
    </citation>
    <scope>NUCLEOTIDE SEQUENCE</scope>
    <source>
        <strain evidence="2">H8</strain>
    </source>
</reference>
<dbReference type="EMBL" id="JACRSU010000001">
    <property type="protein sequence ID" value="MBC8540185.1"/>
    <property type="molecule type" value="Genomic_DNA"/>
</dbReference>
<evidence type="ECO:0000313" key="3">
    <source>
        <dbReference type="Proteomes" id="UP000611762"/>
    </source>
</evidence>
<dbReference type="RefSeq" id="WP_249311303.1">
    <property type="nucleotide sequence ID" value="NZ_JACRSU010000001.1"/>
</dbReference>
<dbReference type="AlphaFoldDB" id="A0A926HYI9"/>
<organism evidence="2 3">
    <name type="scientific">Congzhengia minquanensis</name>
    <dbReference type="NCBI Taxonomy" id="2763657"/>
    <lineage>
        <taxon>Bacteria</taxon>
        <taxon>Bacillati</taxon>
        <taxon>Bacillota</taxon>
        <taxon>Clostridia</taxon>
        <taxon>Eubacteriales</taxon>
        <taxon>Oscillospiraceae</taxon>
        <taxon>Congzhengia</taxon>
    </lineage>
</organism>
<name>A0A926HYI9_9FIRM</name>
<evidence type="ECO:0000313" key="2">
    <source>
        <dbReference type="EMBL" id="MBC8540185.1"/>
    </source>
</evidence>
<feature type="compositionally biased region" description="Basic and acidic residues" evidence="1">
    <location>
        <begin position="159"/>
        <end position="168"/>
    </location>
</feature>
<keyword evidence="3" id="KW-1185">Reference proteome</keyword>
<evidence type="ECO:0008006" key="4">
    <source>
        <dbReference type="Google" id="ProtNLM"/>
    </source>
</evidence>
<gene>
    <name evidence="2" type="ORF">H8698_04255</name>
</gene>
<evidence type="ECO:0000256" key="1">
    <source>
        <dbReference type="SAM" id="MobiDB-lite"/>
    </source>
</evidence>
<dbReference type="PROSITE" id="PS51257">
    <property type="entry name" value="PROKAR_LIPOPROTEIN"/>
    <property type="match status" value="1"/>
</dbReference>
<proteinExistence type="predicted"/>
<protein>
    <recommendedName>
        <fullName evidence="4">Lipoprotein</fullName>
    </recommendedName>
</protein>
<feature type="region of interest" description="Disordered" evidence="1">
    <location>
        <begin position="159"/>
        <end position="179"/>
    </location>
</feature>
<dbReference type="Proteomes" id="UP000611762">
    <property type="component" value="Unassembled WGS sequence"/>
</dbReference>
<sequence>MKKGIAFLLAAVMCLGFVGCELPGMGLARKIVGKTVGVNAEMVFKELEKEGELILDTKYDSTESFNSAKVPNVEMIVFRMPKEERPTYREKACYIEVYPSQEDLERSCEQYVQTDSKYNWLYSSGNVLLRIDGNVPKGDTRKYTSALKELTKDNVQKWNDRNPEVEKSNRKKTFQPPNGFGANEAFERLKEELGGLEFAIYSYLHELEFIIFWDRTDSKLVCGTISIAESDEDALSLARVSFDGYQGSKFERSILVSGNIIIELDRSSEELFFKYSNALERVTGKPINMEYSKRTES</sequence>
<comment type="caution">
    <text evidence="2">The sequence shown here is derived from an EMBL/GenBank/DDBJ whole genome shotgun (WGS) entry which is preliminary data.</text>
</comment>